<evidence type="ECO:0000256" key="1">
    <source>
        <dbReference type="ARBA" id="ARBA00022540"/>
    </source>
</evidence>
<accession>A0A1V0SC38</accession>
<keyword evidence="2" id="KW-0648">Protein biosynthesis</keyword>
<proteinExistence type="predicted"/>
<reference evidence="3" key="1">
    <citation type="journal article" date="2017" name="Science">
        <title>Giant viruses with an expanded complement of translation system components.</title>
        <authorList>
            <person name="Schulz F."/>
            <person name="Yutin N."/>
            <person name="Ivanova N.N."/>
            <person name="Ortega D.R."/>
            <person name="Lee T.K."/>
            <person name="Vierheilig J."/>
            <person name="Daims H."/>
            <person name="Horn M."/>
            <person name="Wagner M."/>
            <person name="Jensen G.J."/>
            <person name="Kyrpides N.C."/>
            <person name="Koonin E.V."/>
            <person name="Woyke T."/>
        </authorList>
    </citation>
    <scope>NUCLEOTIDE SEQUENCE</scope>
    <source>
        <strain evidence="3">CTV1</strain>
    </source>
</reference>
<dbReference type="Gene3D" id="1.25.40.180">
    <property type="match status" value="1"/>
</dbReference>
<sequence>MNSEVPPLNNSQGKYPLEIFSKCRSYNHDLPSSFNCYKFMNDDYWKKKHISCLNSAEIRACLNSHINKRNITSEDESLYEKIQALLNKLSATNFNEIGNEIKDLPYVKKKHIFKLCESIIIKSVNENSFCVTYAKLSHTLFPYYIAEQIQLNGETKTEKIYFRSALFTICQDMFEELTNTRVAEKTFDYNRSTDYAKLKLCGLMKFLAELYNCDVLNDKIIYQCFATLYKLILKGDDYYDAISIFVQTFCKKLKIANINVYKKIYQEIKNLLEADNSKKVIYEGQTFDFKFPKLMNKFKILETIEFFNSLEKPKN</sequence>
<name>A0A1V0SC38_9VIRU</name>
<evidence type="ECO:0000256" key="2">
    <source>
        <dbReference type="ARBA" id="ARBA00022917"/>
    </source>
</evidence>
<dbReference type="PANTHER" id="PTHR23253">
    <property type="entry name" value="EUKARYOTIC TRANSLATION INITIATION FACTOR 4 GAMMA"/>
    <property type="match status" value="1"/>
</dbReference>
<dbReference type="InterPro" id="IPR016024">
    <property type="entry name" value="ARM-type_fold"/>
</dbReference>
<dbReference type="SUPFAM" id="SSF48371">
    <property type="entry name" value="ARM repeat"/>
    <property type="match status" value="1"/>
</dbReference>
<dbReference type="GO" id="GO:0003729">
    <property type="term" value="F:mRNA binding"/>
    <property type="evidence" value="ECO:0007669"/>
    <property type="project" value="TreeGrafter"/>
</dbReference>
<keyword evidence="1 3" id="KW-0396">Initiation factor</keyword>
<evidence type="ECO:0000313" key="3">
    <source>
        <dbReference type="EMBL" id="ARF09218.1"/>
    </source>
</evidence>
<organism evidence="3">
    <name type="scientific">Catovirus CTV1</name>
    <dbReference type="NCBI Taxonomy" id="1977631"/>
    <lineage>
        <taxon>Viruses</taxon>
        <taxon>Varidnaviria</taxon>
        <taxon>Bamfordvirae</taxon>
        <taxon>Nucleocytoviricota</taxon>
        <taxon>Megaviricetes</taxon>
        <taxon>Imitervirales</taxon>
        <taxon>Mimiviridae</taxon>
        <taxon>Klosneuvirinae</taxon>
        <taxon>Catovirus</taxon>
    </lineage>
</organism>
<dbReference type="PANTHER" id="PTHR23253:SF9">
    <property type="entry name" value="EUKARYOTIC TRANSLATION INITIATION FACTOR 4 GAMMA 2"/>
    <property type="match status" value="1"/>
</dbReference>
<gene>
    <name evidence="3" type="ORF">Catovirus_2_167</name>
</gene>
<dbReference type="EMBL" id="KY684084">
    <property type="protein sequence ID" value="ARF09218.1"/>
    <property type="molecule type" value="Genomic_DNA"/>
</dbReference>
<protein>
    <submittedName>
        <fullName evidence="3">Eukaryotic translation initiation factor 4G</fullName>
    </submittedName>
</protein>